<name>A0ABQ2M5V5_9ACTN</name>
<keyword evidence="6" id="KW-1185">Reference proteome</keyword>
<dbReference type="InterPro" id="IPR013517">
    <property type="entry name" value="FG-GAP"/>
</dbReference>
<dbReference type="PANTHER" id="PTHR13412">
    <property type="entry name" value="T-CELL IMMUNOMODULATORY PROTEIN HOMOLOG"/>
    <property type="match status" value="1"/>
</dbReference>
<keyword evidence="1" id="KW-0732">Signal</keyword>
<evidence type="ECO:0000313" key="5">
    <source>
        <dbReference type="EMBL" id="GGO47085.1"/>
    </source>
</evidence>
<evidence type="ECO:0000256" key="1">
    <source>
        <dbReference type="ARBA" id="ARBA00022729"/>
    </source>
</evidence>
<feature type="region of interest" description="Disordered" evidence="4">
    <location>
        <begin position="83"/>
        <end position="107"/>
    </location>
</feature>
<accession>A0ABQ2M5V5</accession>
<dbReference type="InterPro" id="IPR013519">
    <property type="entry name" value="Int_alpha_beta-p"/>
</dbReference>
<dbReference type="EMBL" id="BMNG01000008">
    <property type="protein sequence ID" value="GGO47085.1"/>
    <property type="molecule type" value="Genomic_DNA"/>
</dbReference>
<dbReference type="SMART" id="SM00191">
    <property type="entry name" value="Int_alpha"/>
    <property type="match status" value="3"/>
</dbReference>
<evidence type="ECO:0000256" key="4">
    <source>
        <dbReference type="SAM" id="MobiDB-lite"/>
    </source>
</evidence>
<dbReference type="Pfam" id="PF01839">
    <property type="entry name" value="FG-GAP"/>
    <property type="match status" value="4"/>
</dbReference>
<comment type="caution">
    <text evidence="5">The sequence shown here is derived from an EMBL/GenBank/DDBJ whole genome shotgun (WGS) entry which is preliminary data.</text>
</comment>
<dbReference type="PROSITE" id="PS51470">
    <property type="entry name" value="FG_GAP"/>
    <property type="match status" value="1"/>
</dbReference>
<protein>
    <recommendedName>
        <fullName evidence="7">VCBS repeat-containing protein</fullName>
    </recommendedName>
</protein>
<dbReference type="InterPro" id="IPR024881">
    <property type="entry name" value="Tip"/>
</dbReference>
<dbReference type="PANTHER" id="PTHR13412:SF0">
    <property type="entry name" value="T-CELL IMMUNOMODULATORY PROTEIN"/>
    <property type="match status" value="1"/>
</dbReference>
<keyword evidence="2" id="KW-0677">Repeat</keyword>
<organism evidence="5 6">
    <name type="scientific">Streptomyces lasiicapitis</name>
    <dbReference type="NCBI Taxonomy" id="1923961"/>
    <lineage>
        <taxon>Bacteria</taxon>
        <taxon>Bacillati</taxon>
        <taxon>Actinomycetota</taxon>
        <taxon>Actinomycetes</taxon>
        <taxon>Kitasatosporales</taxon>
        <taxon>Streptomycetaceae</taxon>
        <taxon>Streptomyces</taxon>
    </lineage>
</organism>
<evidence type="ECO:0008006" key="7">
    <source>
        <dbReference type="Google" id="ProtNLM"/>
    </source>
</evidence>
<dbReference type="InterPro" id="IPR028994">
    <property type="entry name" value="Integrin_alpha_N"/>
</dbReference>
<keyword evidence="3" id="KW-0325">Glycoprotein</keyword>
<sequence>MGRVRRKGYGRDRSRLVALIIWLDLIFWRLFRATRPSGPPGPPWEVGGPHMRRRALTAAAVCAAALAGTTAGTTALAPAALAAPSAPSAPAPGQPAGNKADFNGDGRQDLAIGAHTATVGDVKRAGVVTIAYGSATGLKYDTATILSQATPGVPGEPVADGKWREVSATGDLDGDGYDDLVVHYLQKNMVLWGGKDGITGEGTELPPGNYTADSPKLLGGGMGVGDVNGDGVDDFVSRAHHGMAYGVSALLGPLNRTTGKPAGIWNRDTVKLDKTNTSTVYVADLTGDGTADVVVGGGIGLGDGSRGGVILKGSPDGLVKAAEFPGPYKYEESRPSAVGDLNKDGYQDLVTGHPSLNKVYVTYGGKNGVSDTVKSREYTQASAGVPGVEEAGDKFGSSVAIGDTDRDGYPDLIVGASYETGSDAATTAKSGAITVLRGSATGITTTGAASFTQNSKGIPSTSENDDHFGASAAVVAGEDGAAELYVGGNGEDGYKGRVWKLATGTSGVTGEGATSFHLGAIGGPAGGGNFGYRMAS</sequence>
<dbReference type="PRINTS" id="PR01185">
    <property type="entry name" value="INTEGRINA"/>
</dbReference>
<evidence type="ECO:0000256" key="2">
    <source>
        <dbReference type="ARBA" id="ARBA00022737"/>
    </source>
</evidence>
<reference evidence="6" key="1">
    <citation type="journal article" date="2019" name="Int. J. Syst. Evol. Microbiol.">
        <title>The Global Catalogue of Microorganisms (GCM) 10K type strain sequencing project: providing services to taxonomists for standard genome sequencing and annotation.</title>
        <authorList>
            <consortium name="The Broad Institute Genomics Platform"/>
            <consortium name="The Broad Institute Genome Sequencing Center for Infectious Disease"/>
            <person name="Wu L."/>
            <person name="Ma J."/>
        </authorList>
    </citation>
    <scope>NUCLEOTIDE SEQUENCE [LARGE SCALE GENOMIC DNA]</scope>
    <source>
        <strain evidence="6">CGMCC 4.7349</strain>
    </source>
</reference>
<proteinExistence type="predicted"/>
<dbReference type="Gene3D" id="2.130.10.130">
    <property type="entry name" value="Integrin alpha, N-terminal"/>
    <property type="match status" value="3"/>
</dbReference>
<dbReference type="Proteomes" id="UP000656881">
    <property type="component" value="Unassembled WGS sequence"/>
</dbReference>
<gene>
    <name evidence="5" type="ORF">GCM10012286_39520</name>
</gene>
<evidence type="ECO:0000256" key="3">
    <source>
        <dbReference type="ARBA" id="ARBA00023180"/>
    </source>
</evidence>
<dbReference type="InterPro" id="IPR000413">
    <property type="entry name" value="Integrin_alpha"/>
</dbReference>
<dbReference type="SUPFAM" id="SSF69318">
    <property type="entry name" value="Integrin alpha N-terminal domain"/>
    <property type="match status" value="1"/>
</dbReference>
<evidence type="ECO:0000313" key="6">
    <source>
        <dbReference type="Proteomes" id="UP000656881"/>
    </source>
</evidence>